<gene>
    <name evidence="2" type="ordered locus">SYNW2116</name>
</gene>
<evidence type="ECO:0000313" key="3">
    <source>
        <dbReference type="Proteomes" id="UP000001422"/>
    </source>
</evidence>
<dbReference type="AlphaFoldDB" id="Q7U4F2"/>
<dbReference type="HOGENOM" id="CLU_104648_0_0_3"/>
<feature type="compositionally biased region" description="Low complexity" evidence="1">
    <location>
        <begin position="137"/>
        <end position="148"/>
    </location>
</feature>
<dbReference type="EMBL" id="BX569694">
    <property type="protein sequence ID" value="CAE08631.1"/>
    <property type="molecule type" value="Genomic_DNA"/>
</dbReference>
<keyword evidence="3" id="KW-1185">Reference proteome</keyword>
<dbReference type="RefSeq" id="WP_011128973.1">
    <property type="nucleotide sequence ID" value="NC_005070.1"/>
</dbReference>
<evidence type="ECO:0000256" key="1">
    <source>
        <dbReference type="SAM" id="MobiDB-lite"/>
    </source>
</evidence>
<dbReference type="STRING" id="84588.SYNW2116"/>
<organism evidence="2 3">
    <name type="scientific">Parasynechococcus marenigrum (strain WH8102)</name>
    <dbReference type="NCBI Taxonomy" id="84588"/>
    <lineage>
        <taxon>Bacteria</taxon>
        <taxon>Bacillati</taxon>
        <taxon>Cyanobacteriota</taxon>
        <taxon>Cyanophyceae</taxon>
        <taxon>Synechococcales</taxon>
        <taxon>Prochlorococcaceae</taxon>
        <taxon>Parasynechococcus</taxon>
        <taxon>Parasynechococcus marenigrum</taxon>
    </lineage>
</organism>
<dbReference type="eggNOG" id="ENOG503231W">
    <property type="taxonomic scope" value="Bacteria"/>
</dbReference>
<dbReference type="KEGG" id="syw:SYNW2116"/>
<protein>
    <submittedName>
        <fullName evidence="2">Conserved hypothetical</fullName>
    </submittedName>
</protein>
<dbReference type="Proteomes" id="UP000001422">
    <property type="component" value="Chromosome"/>
</dbReference>
<name>Q7U4F2_PARMW</name>
<accession>Q7U4F2</accession>
<dbReference type="Pfam" id="PF13646">
    <property type="entry name" value="HEAT_2"/>
    <property type="match status" value="1"/>
</dbReference>
<reference evidence="2 3" key="1">
    <citation type="journal article" date="2003" name="Nature">
        <title>The genome of a motile marine Synechococcus.</title>
        <authorList>
            <person name="Palenik B."/>
            <person name="Brahamsha B."/>
            <person name="Larimer F."/>
            <person name="Land M."/>
            <person name="Hauser L."/>
            <person name="Chain P."/>
            <person name="Lamerdin J."/>
            <person name="Regala W."/>
            <person name="Allen E.A."/>
            <person name="McCarren J."/>
            <person name="Paulsen I."/>
            <person name="Dufresne A."/>
            <person name="Partensky F."/>
            <person name="Webb E."/>
            <person name="Waterbury J."/>
        </authorList>
    </citation>
    <scope>NUCLEOTIDE SEQUENCE [LARGE SCALE GENOMIC DNA]</scope>
    <source>
        <strain evidence="2 3">WH8102</strain>
    </source>
</reference>
<evidence type="ECO:0000313" key="2">
    <source>
        <dbReference type="EMBL" id="CAE08631.1"/>
    </source>
</evidence>
<sequence>MQNVLVPGAVVLLTVVLWLRRKPGKPMLSSTDTSSVAQLNRAQLELVIESSSPDIAADDPWADWTAPQTEQGRLALQQRLRQRMASGPEQRLDAVREAALWGHRSVLPLLKRALRDSDARVVEAAAEAMEPFRGTPRRAPAQTARPPRNVSRMR</sequence>
<feature type="region of interest" description="Disordered" evidence="1">
    <location>
        <begin position="131"/>
        <end position="154"/>
    </location>
</feature>
<proteinExistence type="predicted"/>